<organism evidence="5 6">
    <name type="scientific">Fusarium austroafricanum</name>
    <dbReference type="NCBI Taxonomy" id="2364996"/>
    <lineage>
        <taxon>Eukaryota</taxon>
        <taxon>Fungi</taxon>
        <taxon>Dikarya</taxon>
        <taxon>Ascomycota</taxon>
        <taxon>Pezizomycotina</taxon>
        <taxon>Sordariomycetes</taxon>
        <taxon>Hypocreomycetidae</taxon>
        <taxon>Hypocreales</taxon>
        <taxon>Nectriaceae</taxon>
        <taxon>Fusarium</taxon>
        <taxon>Fusarium concolor species complex</taxon>
    </lineage>
</organism>
<dbReference type="Pfam" id="PF00172">
    <property type="entry name" value="Zn_clus"/>
    <property type="match status" value="1"/>
</dbReference>
<comment type="caution">
    <text evidence="5">The sequence shown here is derived from an EMBL/GenBank/DDBJ whole genome shotgun (WGS) entry which is preliminary data.</text>
</comment>
<sequence>MSEGHASRYRPLLPGLMRGGPPEAPSPRLAIRKRSVVKRACEGCRQRKAKCDGKRPRCYTCLATGRECRYAASPDELQAAAMQRKNDLLEKRIVYHENLYDSLQTRQPEEAQEILRRIRAGKDIKSVTENFQEGGLLLQLTSPTAPHAPLSTSPGATPSNPVAGNTATGSPGFVSSQAYYLGSGQRFIHCDPPRARLTSRYAEKSVFVDLLGYTLPLSRWTTVSNDDTLLSHLLLLFWTWDTIGNRVIDRTGFEEDLKTLNPNTPNQPNELRFCSPFLVNALLAVSCVYTSNQATFLLSNDPNTRGQAFAREAARLLPLEDTSPSLAVAQGLALMNTYEAALGNGETALSYHSRMQARYLELRLDNVRRSTDAAIAGARQRREALALSWISWGFYVWDWKLMHGLCRRLVIKKLNRSKTWHDKATSPLCKKDSLDYWWFPYPVSVVPQKSLKREIFAAECNLAEITEQVLEFLIPLEDGVMPRRNIERAMELYTKIVKWKFSLPERLKVENAVLPTAIVLHLTAELIIISMLRPFEGLYKEEFGPFDPVTTSYAHASNAISAIWHFRALYTLRNAHWMIQASSVCAFRVLLAIESSPIQLETFVKACQALAELGESFPVAKDVILSIESVVKKQRLRVPSCAQEHLSNQVEDKEDSVIESIVVKVIDHSVVVKKASLEDYTGYPTLSGLLSSMAPIDIGPD</sequence>
<dbReference type="PANTHER" id="PTHR47256:SF1">
    <property type="entry name" value="ZN(II)2CYS6 TRANSCRIPTION FACTOR (EUROFUNG)"/>
    <property type="match status" value="1"/>
</dbReference>
<evidence type="ECO:0000256" key="2">
    <source>
        <dbReference type="ARBA" id="ARBA00023242"/>
    </source>
</evidence>
<reference evidence="5" key="1">
    <citation type="submission" date="2020-01" db="EMBL/GenBank/DDBJ databases">
        <title>Identification and distribution of gene clusters putatively required for synthesis of sphingolipid metabolism inhibitors in phylogenetically diverse species of the filamentous fungus Fusarium.</title>
        <authorList>
            <person name="Kim H.-S."/>
            <person name="Busman M."/>
            <person name="Brown D.W."/>
            <person name="Divon H."/>
            <person name="Uhlig S."/>
            <person name="Proctor R.H."/>
        </authorList>
    </citation>
    <scope>NUCLEOTIDE SEQUENCE</scope>
    <source>
        <strain evidence="5">NRRL 53441</strain>
    </source>
</reference>
<keyword evidence="6" id="KW-1185">Reference proteome</keyword>
<dbReference type="PANTHER" id="PTHR47256">
    <property type="entry name" value="ZN(II)2CYS6 TRANSCRIPTION FACTOR (EUROFUNG)-RELATED"/>
    <property type="match status" value="1"/>
</dbReference>
<dbReference type="GO" id="GO:0008270">
    <property type="term" value="F:zinc ion binding"/>
    <property type="evidence" value="ECO:0007669"/>
    <property type="project" value="InterPro"/>
</dbReference>
<dbReference type="PROSITE" id="PS00463">
    <property type="entry name" value="ZN2_CY6_FUNGAL_1"/>
    <property type="match status" value="1"/>
</dbReference>
<dbReference type="EMBL" id="JAADJG010000982">
    <property type="protein sequence ID" value="KAF4430893.1"/>
    <property type="molecule type" value="Genomic_DNA"/>
</dbReference>
<dbReference type="Pfam" id="PF04082">
    <property type="entry name" value="Fungal_trans"/>
    <property type="match status" value="1"/>
</dbReference>
<feature type="domain" description="Zn(2)-C6 fungal-type" evidence="4">
    <location>
        <begin position="40"/>
        <end position="70"/>
    </location>
</feature>
<evidence type="ECO:0000313" key="6">
    <source>
        <dbReference type="Proteomes" id="UP000605986"/>
    </source>
</evidence>
<accession>A0A8H4JIR0</accession>
<dbReference type="PROSITE" id="PS50048">
    <property type="entry name" value="ZN2_CY6_FUNGAL_2"/>
    <property type="match status" value="1"/>
</dbReference>
<dbReference type="OrthoDB" id="5595695at2759"/>
<proteinExistence type="predicted"/>
<dbReference type="Gene3D" id="4.10.240.10">
    <property type="entry name" value="Zn(2)-C6 fungal-type DNA-binding domain"/>
    <property type="match status" value="1"/>
</dbReference>
<protein>
    <recommendedName>
        <fullName evidence="4">Zn(2)-C6 fungal-type domain-containing protein</fullName>
    </recommendedName>
</protein>
<dbReference type="InterPro" id="IPR007219">
    <property type="entry name" value="XnlR_reg_dom"/>
</dbReference>
<evidence type="ECO:0000256" key="3">
    <source>
        <dbReference type="SAM" id="MobiDB-lite"/>
    </source>
</evidence>
<feature type="compositionally biased region" description="Low complexity" evidence="3">
    <location>
        <begin position="9"/>
        <end position="21"/>
    </location>
</feature>
<dbReference type="AlphaFoldDB" id="A0A8H4JIR0"/>
<dbReference type="CDD" id="cd12148">
    <property type="entry name" value="fungal_TF_MHR"/>
    <property type="match status" value="1"/>
</dbReference>
<dbReference type="Proteomes" id="UP000605986">
    <property type="component" value="Unassembled WGS sequence"/>
</dbReference>
<name>A0A8H4JIR0_9HYPO</name>
<dbReference type="InterPro" id="IPR036864">
    <property type="entry name" value="Zn2-C6_fun-type_DNA-bd_sf"/>
</dbReference>
<evidence type="ECO:0000313" key="5">
    <source>
        <dbReference type="EMBL" id="KAF4430893.1"/>
    </source>
</evidence>
<dbReference type="SUPFAM" id="SSF57701">
    <property type="entry name" value="Zn2/Cys6 DNA-binding domain"/>
    <property type="match status" value="1"/>
</dbReference>
<keyword evidence="2" id="KW-0539">Nucleus</keyword>
<feature type="region of interest" description="Disordered" evidence="3">
    <location>
        <begin position="1"/>
        <end position="26"/>
    </location>
</feature>
<evidence type="ECO:0000256" key="1">
    <source>
        <dbReference type="ARBA" id="ARBA00022723"/>
    </source>
</evidence>
<gene>
    <name evidence="5" type="ORF">F53441_13938</name>
</gene>
<dbReference type="SMART" id="SM00066">
    <property type="entry name" value="GAL4"/>
    <property type="match status" value="1"/>
</dbReference>
<evidence type="ECO:0000259" key="4">
    <source>
        <dbReference type="PROSITE" id="PS50048"/>
    </source>
</evidence>
<dbReference type="InterPro" id="IPR053187">
    <property type="entry name" value="Notoamide_regulator"/>
</dbReference>
<dbReference type="InterPro" id="IPR001138">
    <property type="entry name" value="Zn2Cys6_DnaBD"/>
</dbReference>
<dbReference type="GO" id="GO:0000981">
    <property type="term" value="F:DNA-binding transcription factor activity, RNA polymerase II-specific"/>
    <property type="evidence" value="ECO:0007669"/>
    <property type="project" value="InterPro"/>
</dbReference>
<dbReference type="GO" id="GO:0003677">
    <property type="term" value="F:DNA binding"/>
    <property type="evidence" value="ECO:0007669"/>
    <property type="project" value="InterPro"/>
</dbReference>
<dbReference type="CDD" id="cd00067">
    <property type="entry name" value="GAL4"/>
    <property type="match status" value="1"/>
</dbReference>
<dbReference type="GO" id="GO:0006351">
    <property type="term" value="P:DNA-templated transcription"/>
    <property type="evidence" value="ECO:0007669"/>
    <property type="project" value="InterPro"/>
</dbReference>
<keyword evidence="1" id="KW-0479">Metal-binding</keyword>